<gene>
    <name evidence="3" type="ORF">HK100_005470</name>
</gene>
<dbReference type="InterPro" id="IPR036291">
    <property type="entry name" value="NAD(P)-bd_dom_sf"/>
</dbReference>
<reference evidence="3" key="1">
    <citation type="submission" date="2020-05" db="EMBL/GenBank/DDBJ databases">
        <title>Phylogenomic resolution of chytrid fungi.</title>
        <authorList>
            <person name="Stajich J.E."/>
            <person name="Amses K."/>
            <person name="Simmons R."/>
            <person name="Seto K."/>
            <person name="Myers J."/>
            <person name="Bonds A."/>
            <person name="Quandt C.A."/>
            <person name="Barry K."/>
            <person name="Liu P."/>
            <person name="Grigoriev I."/>
            <person name="Longcore J.E."/>
            <person name="James T.Y."/>
        </authorList>
    </citation>
    <scope>NUCLEOTIDE SEQUENCE</scope>
    <source>
        <strain evidence="3">JEL0513</strain>
    </source>
</reference>
<dbReference type="PANTHER" id="PTHR48079:SF6">
    <property type="entry name" value="NAD(P)-BINDING DOMAIN-CONTAINING PROTEIN-RELATED"/>
    <property type="match status" value="1"/>
</dbReference>
<dbReference type="Proteomes" id="UP001211907">
    <property type="component" value="Unassembled WGS sequence"/>
</dbReference>
<feature type="chain" id="PRO_5042105223" description="NAD-dependent epimerase/dehydratase domain-containing protein" evidence="1">
    <location>
        <begin position="19"/>
        <end position="372"/>
    </location>
</feature>
<dbReference type="Pfam" id="PF01370">
    <property type="entry name" value="Epimerase"/>
    <property type="match status" value="1"/>
</dbReference>
<dbReference type="GO" id="GO:0005737">
    <property type="term" value="C:cytoplasm"/>
    <property type="evidence" value="ECO:0007669"/>
    <property type="project" value="TreeGrafter"/>
</dbReference>
<dbReference type="SUPFAM" id="SSF51735">
    <property type="entry name" value="NAD(P)-binding Rossmann-fold domains"/>
    <property type="match status" value="1"/>
</dbReference>
<feature type="signal peptide" evidence="1">
    <location>
        <begin position="1"/>
        <end position="18"/>
    </location>
</feature>
<proteinExistence type="predicted"/>
<name>A0AAD5STU5_9FUNG</name>
<dbReference type="InterPro" id="IPR051783">
    <property type="entry name" value="NAD(P)-dependent_oxidoreduct"/>
</dbReference>
<dbReference type="EMBL" id="JADGJH010002557">
    <property type="protein sequence ID" value="KAJ3096908.1"/>
    <property type="molecule type" value="Genomic_DNA"/>
</dbReference>
<feature type="domain" description="NAD-dependent epimerase/dehydratase" evidence="2">
    <location>
        <begin position="181"/>
        <end position="257"/>
    </location>
</feature>
<evidence type="ECO:0000259" key="2">
    <source>
        <dbReference type="Pfam" id="PF01370"/>
    </source>
</evidence>
<evidence type="ECO:0000256" key="1">
    <source>
        <dbReference type="SAM" id="SignalP"/>
    </source>
</evidence>
<dbReference type="PANTHER" id="PTHR48079">
    <property type="entry name" value="PROTEIN YEEZ"/>
    <property type="match status" value="1"/>
</dbReference>
<organism evidence="3 4">
    <name type="scientific">Physocladia obscura</name>
    <dbReference type="NCBI Taxonomy" id="109957"/>
    <lineage>
        <taxon>Eukaryota</taxon>
        <taxon>Fungi</taxon>
        <taxon>Fungi incertae sedis</taxon>
        <taxon>Chytridiomycota</taxon>
        <taxon>Chytridiomycota incertae sedis</taxon>
        <taxon>Chytridiomycetes</taxon>
        <taxon>Chytridiales</taxon>
        <taxon>Chytriomycetaceae</taxon>
        <taxon>Physocladia</taxon>
    </lineage>
</organism>
<dbReference type="GO" id="GO:0004029">
    <property type="term" value="F:aldehyde dehydrogenase (NAD+) activity"/>
    <property type="evidence" value="ECO:0007669"/>
    <property type="project" value="TreeGrafter"/>
</dbReference>
<dbReference type="Gene3D" id="3.40.50.720">
    <property type="entry name" value="NAD(P)-binding Rossmann-like Domain"/>
    <property type="match status" value="1"/>
</dbReference>
<evidence type="ECO:0000313" key="3">
    <source>
        <dbReference type="EMBL" id="KAJ3096908.1"/>
    </source>
</evidence>
<dbReference type="InterPro" id="IPR001509">
    <property type="entry name" value="Epimerase_deHydtase"/>
</dbReference>
<comment type="caution">
    <text evidence="3">The sequence shown here is derived from an EMBL/GenBank/DDBJ whole genome shotgun (WGS) entry which is preliminary data.</text>
</comment>
<evidence type="ECO:0000313" key="4">
    <source>
        <dbReference type="Proteomes" id="UP001211907"/>
    </source>
</evidence>
<protein>
    <recommendedName>
        <fullName evidence="2">NAD-dependent epimerase/dehydratase domain-containing protein</fullName>
    </recommendedName>
</protein>
<sequence length="372" mass="40150">MKILVLGATGFIGGTVLAAVVEANEQELAGATVTALVRRQSSETDAARETKLRSRFGFESTSKTAGKAVKKSFNIEFFAGLEAIDELEEIVRSYDIVINTADACDDLPAIQAILRGLGARAISNRFDGSVTVPVLIHCSGTGVIMDSALGEPDVDGKTIYADDDIAKITAIPPTNIHRDVDLIVAGAESSFRIKTVTFVPPLVYGLGRGLFKRHSGQIPGLIRNCLANGQAEFIGKGLSKWSNVHVVDLAQAFLHILCRVICDPDSVDNGYYFAESGELSWKEMAQGVADAAAKNAPVNLKSKIAVSLQLETDAKIRFPNELARHFYSSNSRSRAVKIRKLGWTPSVGNEIPLSEDLEREIQYQIDLIGSSN</sequence>
<keyword evidence="1" id="KW-0732">Signal</keyword>
<accession>A0AAD5STU5</accession>
<keyword evidence="4" id="KW-1185">Reference proteome</keyword>
<dbReference type="AlphaFoldDB" id="A0AAD5STU5"/>